<dbReference type="Gene3D" id="3.90.245.10">
    <property type="entry name" value="Ribonucleoside hydrolase-like"/>
    <property type="match status" value="1"/>
</dbReference>
<dbReference type="GeneID" id="9535309"/>
<evidence type="ECO:0000259" key="2">
    <source>
        <dbReference type="Pfam" id="PF21027"/>
    </source>
</evidence>
<dbReference type="InterPro" id="IPR048527">
    <property type="entry name" value="Sde182_C"/>
</dbReference>
<organism evidence="4">
    <name type="scientific">Verticillium alfalfae (strain VaMs.102 / ATCC MYA-4576 / FGSC 10136)</name>
    <name type="common">Verticillium wilt of alfalfa</name>
    <name type="synonym">Verticillium albo-atrum</name>
    <dbReference type="NCBI Taxonomy" id="526221"/>
    <lineage>
        <taxon>Eukaryota</taxon>
        <taxon>Fungi</taxon>
        <taxon>Dikarya</taxon>
        <taxon>Ascomycota</taxon>
        <taxon>Pezizomycotina</taxon>
        <taxon>Sordariomycetes</taxon>
        <taxon>Hypocreomycetidae</taxon>
        <taxon>Glomerellales</taxon>
        <taxon>Plectosphaerellaceae</taxon>
        <taxon>Verticillium</taxon>
    </lineage>
</organism>
<dbReference type="eggNOG" id="ENOG502QXBB">
    <property type="taxonomic scope" value="Eukaryota"/>
</dbReference>
<keyword evidence="4" id="KW-1185">Reference proteome</keyword>
<dbReference type="EMBL" id="DS985215">
    <property type="protein sequence ID" value="EEY15763.1"/>
    <property type="molecule type" value="Genomic_DNA"/>
</dbReference>
<dbReference type="OrthoDB" id="3592035at2759"/>
<dbReference type="Gene3D" id="2.60.40.10">
    <property type="entry name" value="Immunoglobulins"/>
    <property type="match status" value="1"/>
</dbReference>
<feature type="domain" description="Cellulose-binding Sde182 C-terminal" evidence="2">
    <location>
        <begin position="457"/>
        <end position="513"/>
    </location>
</feature>
<accession>C9SBM9</accession>
<dbReference type="InterPro" id="IPR013783">
    <property type="entry name" value="Ig-like_fold"/>
</dbReference>
<dbReference type="KEGG" id="val:VDBG_01872"/>
<dbReference type="Proteomes" id="UP000008698">
    <property type="component" value="Unassembled WGS sequence"/>
</dbReference>
<evidence type="ECO:0000313" key="4">
    <source>
        <dbReference type="Proteomes" id="UP000008698"/>
    </source>
</evidence>
<evidence type="ECO:0000259" key="1">
    <source>
        <dbReference type="Pfam" id="PF07632"/>
    </source>
</evidence>
<dbReference type="InterPro" id="IPR011483">
    <property type="entry name" value="Sde182_NH-like"/>
</dbReference>
<gene>
    <name evidence="3" type="ORF">VDBG_01872</name>
</gene>
<dbReference type="InterPro" id="IPR036452">
    <property type="entry name" value="Ribo_hydro-like"/>
</dbReference>
<proteinExistence type="predicted"/>
<evidence type="ECO:0000313" key="3">
    <source>
        <dbReference type="EMBL" id="EEY15763.1"/>
    </source>
</evidence>
<feature type="domain" description="Cellulose-binding Sde182 nucleoside hydrolase-like" evidence="1">
    <location>
        <begin position="98"/>
        <end position="367"/>
    </location>
</feature>
<protein>
    <submittedName>
        <fullName evidence="3">Cellulose-binding protein</fullName>
    </submittedName>
</protein>
<dbReference type="Pfam" id="PF07632">
    <property type="entry name" value="Sde182_NH-like"/>
    <property type="match status" value="1"/>
</dbReference>
<dbReference type="GO" id="GO:0016799">
    <property type="term" value="F:hydrolase activity, hydrolyzing N-glycosyl compounds"/>
    <property type="evidence" value="ECO:0007669"/>
    <property type="project" value="InterPro"/>
</dbReference>
<sequence length="548" mass="61403">MVRSQHINNPSCYRASHFLIGNQLGTLERHVVTQQNQASCGGPAVDLEYRWWGPSGLHVKRTGETTENLTLALKDPKPIGRNRAMSTSSLQSFLDKPRVFVLSDISNEPDDAESLVRFLLYSNQFDTEGIVAVTSTWMKTKVCPQDMHKIIDGYAGVVDNLNNHTHPDHPYPTAETLRSLVKSGPPVYGFEGVGTDKPLTDGHRLLLDRIEASSDRPLWVLVWGGTNVLAQVLLTIKEKYPADKAASLRAKLRVYTISDQDDTSAWIRAEFPDIFYISSVHAWNQYGLAAWTGIAGDRYYGFDQGGPDFSKMTKSWIKKNIQVGPLGSTYPDYIFIPEGDTPTFLYLIQNGLGVREHPEYGSWGGRYALTDLSGRGLSGRHYSDTTDAVVGADGKTYTSNQATIWRWRDTFQNDFASRIQWSLHPDFKAANHHPVLCVNDSWGHEALELEIEAGEDIVFDASSSYDPDGDSLSFKWWQYKEPTATQWLVRFEVSNLEIENLDPDARRVKRIMIQTMNKDLRGAAEAGSAPDNIAEVMKAFGADDWNAN</sequence>
<reference evidence="4" key="1">
    <citation type="journal article" date="2011" name="PLoS Pathog.">
        <title>Comparative genomics yields insights into niche adaptation of plant vascular wilt pathogens.</title>
        <authorList>
            <person name="Klosterman S.J."/>
            <person name="Subbarao K.V."/>
            <person name="Kang S."/>
            <person name="Veronese P."/>
            <person name="Gold S.E."/>
            <person name="Thomma B.P.H.J."/>
            <person name="Chen Z."/>
            <person name="Henrissat B."/>
            <person name="Lee Y.-H."/>
            <person name="Park J."/>
            <person name="Garcia-Pedrajas M.D."/>
            <person name="Barbara D.J."/>
            <person name="Anchieta A."/>
            <person name="de Jonge R."/>
            <person name="Santhanam P."/>
            <person name="Maruthachalam K."/>
            <person name="Atallah Z."/>
            <person name="Amyotte S.G."/>
            <person name="Paz Z."/>
            <person name="Inderbitzin P."/>
            <person name="Hayes R.J."/>
            <person name="Heiman D.I."/>
            <person name="Young S."/>
            <person name="Zeng Q."/>
            <person name="Engels R."/>
            <person name="Galagan J."/>
            <person name="Cuomo C.A."/>
            <person name="Dobinson K.F."/>
            <person name="Ma L.-J."/>
        </authorList>
    </citation>
    <scope>NUCLEOTIDE SEQUENCE [LARGE SCALE GENOMIC DNA]</scope>
    <source>
        <strain evidence="4">VaMs.102 / ATCC MYA-4576 / FGSC 10136</strain>
    </source>
</reference>
<dbReference type="OMA" id="WIRNNFP"/>
<dbReference type="RefSeq" id="XP_003007684.1">
    <property type="nucleotide sequence ID" value="XM_003007638.1"/>
</dbReference>
<dbReference type="Pfam" id="PF21027">
    <property type="entry name" value="Sde0182_C"/>
    <property type="match status" value="1"/>
</dbReference>
<name>C9SBM9_VERA1</name>
<dbReference type="AlphaFoldDB" id="C9SBM9"/>
<dbReference type="HOGENOM" id="CLU_029266_0_0_1"/>